<evidence type="ECO:0000313" key="3">
    <source>
        <dbReference type="EMBL" id="OLR89698.1"/>
    </source>
</evidence>
<feature type="region of interest" description="Disordered" evidence="1">
    <location>
        <begin position="111"/>
        <end position="150"/>
    </location>
</feature>
<feature type="signal peptide" evidence="2">
    <location>
        <begin position="1"/>
        <end position="23"/>
    </location>
</feature>
<feature type="chain" id="PRO_5013317127" evidence="2">
    <location>
        <begin position="24"/>
        <end position="150"/>
    </location>
</feature>
<dbReference type="AlphaFoldDB" id="A0A1Q9LCE5"/>
<feature type="compositionally biased region" description="Basic and acidic residues" evidence="1">
    <location>
        <begin position="129"/>
        <end position="138"/>
    </location>
</feature>
<proteinExistence type="predicted"/>
<keyword evidence="4" id="KW-1185">Reference proteome</keyword>
<dbReference type="EMBL" id="MKQR01000028">
    <property type="protein sequence ID" value="OLR89698.1"/>
    <property type="molecule type" value="Genomic_DNA"/>
</dbReference>
<sequence>MGPAAALLALALAGCGGKSPAEAAAESVRTLAAGIPGTVDKWLASPQAPAGGDELLAYLDARVPSTPDFAFYLREADGPRVRLRIAVTDQEPGTTWDTSQEVARVCVEVTGTRGPRPGSTMTDAPCDDDAIRRAEPDARGGTVHTTTLDG</sequence>
<name>A0A1Q9LCE5_9PSEU</name>
<evidence type="ECO:0000313" key="4">
    <source>
        <dbReference type="Proteomes" id="UP000186040"/>
    </source>
</evidence>
<gene>
    <name evidence="3" type="ORF">BJP25_01285</name>
</gene>
<dbReference type="Proteomes" id="UP000186040">
    <property type="component" value="Unassembled WGS sequence"/>
</dbReference>
<evidence type="ECO:0000256" key="2">
    <source>
        <dbReference type="SAM" id="SignalP"/>
    </source>
</evidence>
<organism evidence="3 4">
    <name type="scientific">Actinokineospora bangkokensis</name>
    <dbReference type="NCBI Taxonomy" id="1193682"/>
    <lineage>
        <taxon>Bacteria</taxon>
        <taxon>Bacillati</taxon>
        <taxon>Actinomycetota</taxon>
        <taxon>Actinomycetes</taxon>
        <taxon>Pseudonocardiales</taxon>
        <taxon>Pseudonocardiaceae</taxon>
        <taxon>Actinokineospora</taxon>
    </lineage>
</organism>
<accession>A0A1Q9LCE5</accession>
<comment type="caution">
    <text evidence="3">The sequence shown here is derived from an EMBL/GenBank/DDBJ whole genome shotgun (WGS) entry which is preliminary data.</text>
</comment>
<evidence type="ECO:0000256" key="1">
    <source>
        <dbReference type="SAM" id="MobiDB-lite"/>
    </source>
</evidence>
<reference evidence="3 4" key="1">
    <citation type="submission" date="2016-10" db="EMBL/GenBank/DDBJ databases">
        <title>The Draft Genome Sequence of Actinokineospora bangkokensis 44EHWT reveals the biosynthetic pathway of antifungal compounds Thailandins with unusual extender unit butylmalonyl-CoA.</title>
        <authorList>
            <person name="Greule A."/>
            <person name="Intra B."/>
            <person name="Flemming S."/>
            <person name="Rommel M.G."/>
            <person name="Panbangred W."/>
            <person name="Bechthold A."/>
        </authorList>
    </citation>
    <scope>NUCLEOTIDE SEQUENCE [LARGE SCALE GENOMIC DNA]</scope>
    <source>
        <strain evidence="3 4">44EHW</strain>
    </source>
</reference>
<protein>
    <submittedName>
        <fullName evidence="3">Uncharacterized protein</fullName>
    </submittedName>
</protein>
<keyword evidence="2" id="KW-0732">Signal</keyword>
<dbReference type="STRING" id="1193682.BJP25_01285"/>